<dbReference type="SUPFAM" id="SSF55073">
    <property type="entry name" value="Nucleotide cyclase"/>
    <property type="match status" value="1"/>
</dbReference>
<dbReference type="PANTHER" id="PTHR45138:SF9">
    <property type="entry name" value="DIGUANYLATE CYCLASE DGCM-RELATED"/>
    <property type="match status" value="1"/>
</dbReference>
<dbReference type="FunFam" id="3.30.70.270:FF:000001">
    <property type="entry name" value="Diguanylate cyclase domain protein"/>
    <property type="match status" value="1"/>
</dbReference>
<dbReference type="AlphaFoldDB" id="A0A3B0VC23"/>
<dbReference type="InterPro" id="IPR000160">
    <property type="entry name" value="GGDEF_dom"/>
</dbReference>
<feature type="domain" description="GGDEF" evidence="1">
    <location>
        <begin position="256"/>
        <end position="386"/>
    </location>
</feature>
<dbReference type="Gene3D" id="3.30.450.40">
    <property type="match status" value="1"/>
</dbReference>
<dbReference type="InterPro" id="IPR043128">
    <property type="entry name" value="Rev_trsase/Diguanyl_cyclase"/>
</dbReference>
<dbReference type="InterPro" id="IPR050469">
    <property type="entry name" value="Diguanylate_Cyclase"/>
</dbReference>
<accession>A0A3B0VC23</accession>
<evidence type="ECO:0000259" key="1">
    <source>
        <dbReference type="PROSITE" id="PS50887"/>
    </source>
</evidence>
<organism evidence="2">
    <name type="scientific">hydrothermal vent metagenome</name>
    <dbReference type="NCBI Taxonomy" id="652676"/>
    <lineage>
        <taxon>unclassified sequences</taxon>
        <taxon>metagenomes</taxon>
        <taxon>ecological metagenomes</taxon>
    </lineage>
</organism>
<gene>
    <name evidence="2" type="ORF">MNBD_DELTA04-1667</name>
</gene>
<proteinExistence type="predicted"/>
<evidence type="ECO:0000313" key="2">
    <source>
        <dbReference type="EMBL" id="VAW38260.1"/>
    </source>
</evidence>
<dbReference type="SMART" id="SM00267">
    <property type="entry name" value="GGDEF"/>
    <property type="match status" value="1"/>
</dbReference>
<dbReference type="PROSITE" id="PS50887">
    <property type="entry name" value="GGDEF"/>
    <property type="match status" value="1"/>
</dbReference>
<dbReference type="GO" id="GO:0005886">
    <property type="term" value="C:plasma membrane"/>
    <property type="evidence" value="ECO:0007669"/>
    <property type="project" value="TreeGrafter"/>
</dbReference>
<dbReference type="Pfam" id="PF00990">
    <property type="entry name" value="GGDEF"/>
    <property type="match status" value="1"/>
</dbReference>
<dbReference type="GO" id="GO:0052621">
    <property type="term" value="F:diguanylate cyclase activity"/>
    <property type="evidence" value="ECO:0007669"/>
    <property type="project" value="TreeGrafter"/>
</dbReference>
<dbReference type="SUPFAM" id="SSF55781">
    <property type="entry name" value="GAF domain-like"/>
    <property type="match status" value="1"/>
</dbReference>
<dbReference type="GO" id="GO:1902201">
    <property type="term" value="P:negative regulation of bacterial-type flagellum-dependent cell motility"/>
    <property type="evidence" value="ECO:0007669"/>
    <property type="project" value="TreeGrafter"/>
</dbReference>
<dbReference type="InterPro" id="IPR029787">
    <property type="entry name" value="Nucleotide_cyclase"/>
</dbReference>
<dbReference type="GO" id="GO:0043709">
    <property type="term" value="P:cell adhesion involved in single-species biofilm formation"/>
    <property type="evidence" value="ECO:0007669"/>
    <property type="project" value="TreeGrafter"/>
</dbReference>
<dbReference type="InterPro" id="IPR029016">
    <property type="entry name" value="GAF-like_dom_sf"/>
</dbReference>
<dbReference type="NCBIfam" id="TIGR00254">
    <property type="entry name" value="GGDEF"/>
    <property type="match status" value="1"/>
</dbReference>
<protein>
    <submittedName>
        <fullName evidence="2">Diguanylate cyclase (GGDEF domain)</fullName>
    </submittedName>
</protein>
<sequence>MEDKELLLLDMLSLINEEMDIDAIEERLVNIVSEVFSFDRVGLFFVKHQKEILQGKLCKGFEPGTISSIKIPVAEEFPFTRPLAMGAPLRGSEIEADVFTLKMGLTNYAIIPIVNQKRISCWRLKNCQVTDCPAYGKHGLRCWLMQDAKCCDRSESGGVDKSELCRTCPVFKSHNTNAIEGILLIDNSQSGRPIADKTISILSVIAHAVGIAINNSKAYTHALQEAIHDDLTGLHNRRYFNERLMDEVERAKRYGSEISLLLCDIDFFKNVNDTFGHPVGDEVLIWIGKIFRNRLRNTDIVARYGGEEFMIILLNTAKDKAFDIAEDLRRTVAESPLPGDERVKVSISIGIATLGVDASSFDGLIRSADKTMYCAKSRGRNRVCTT</sequence>
<dbReference type="CDD" id="cd01949">
    <property type="entry name" value="GGDEF"/>
    <property type="match status" value="1"/>
</dbReference>
<dbReference type="Gene3D" id="3.30.70.270">
    <property type="match status" value="1"/>
</dbReference>
<reference evidence="2" key="1">
    <citation type="submission" date="2018-06" db="EMBL/GenBank/DDBJ databases">
        <authorList>
            <person name="Zhirakovskaya E."/>
        </authorList>
    </citation>
    <scope>NUCLEOTIDE SEQUENCE</scope>
</reference>
<dbReference type="PANTHER" id="PTHR45138">
    <property type="entry name" value="REGULATORY COMPONENTS OF SENSORY TRANSDUCTION SYSTEM"/>
    <property type="match status" value="1"/>
</dbReference>
<name>A0A3B0VC23_9ZZZZ</name>
<dbReference type="EMBL" id="UOEY01000058">
    <property type="protein sequence ID" value="VAW38260.1"/>
    <property type="molecule type" value="Genomic_DNA"/>
</dbReference>